<protein>
    <submittedName>
        <fullName evidence="2">NADPH-dependent FMN reductase</fullName>
    </submittedName>
</protein>
<feature type="domain" description="NADPH-dependent FMN reductase-like" evidence="1">
    <location>
        <begin position="5"/>
        <end position="150"/>
    </location>
</feature>
<dbReference type="GO" id="GO:0010181">
    <property type="term" value="F:FMN binding"/>
    <property type="evidence" value="ECO:0007669"/>
    <property type="project" value="TreeGrafter"/>
</dbReference>
<evidence type="ECO:0000259" key="1">
    <source>
        <dbReference type="Pfam" id="PF03358"/>
    </source>
</evidence>
<accession>A0A916XFH7</accession>
<organism evidence="2 3">
    <name type="scientific">Pedobacter quisquiliarum</name>
    <dbReference type="NCBI Taxonomy" id="1834438"/>
    <lineage>
        <taxon>Bacteria</taxon>
        <taxon>Pseudomonadati</taxon>
        <taxon>Bacteroidota</taxon>
        <taxon>Sphingobacteriia</taxon>
        <taxon>Sphingobacteriales</taxon>
        <taxon>Sphingobacteriaceae</taxon>
        <taxon>Pedobacter</taxon>
    </lineage>
</organism>
<dbReference type="InterPro" id="IPR050712">
    <property type="entry name" value="NAD(P)H-dep_reductase"/>
</dbReference>
<sequence>MANKKIAVLVGSLRKDSFNRKIAEAVQSLASANLELEFLEIGNLVYYNEDLDHGNPPQEWTAFRTKIKEADGVLFFTPEYNRGTTAVLKNAIDVASRPYGQNSLAGKPGAVVSVSISALGGFGANHHLRQSMVFVDVLMMQQPEAYIGNAQSLFDDQGNVVEDTKQFLKTFIDAYEQWVNKF</sequence>
<dbReference type="PANTHER" id="PTHR30543">
    <property type="entry name" value="CHROMATE REDUCTASE"/>
    <property type="match status" value="1"/>
</dbReference>
<gene>
    <name evidence="2" type="ORF">GCM10011387_22180</name>
</gene>
<evidence type="ECO:0000313" key="3">
    <source>
        <dbReference type="Proteomes" id="UP000651668"/>
    </source>
</evidence>
<dbReference type="AlphaFoldDB" id="A0A916XFH7"/>
<dbReference type="RefSeq" id="WP_188626975.1">
    <property type="nucleotide sequence ID" value="NZ_BMIL01000007.1"/>
</dbReference>
<keyword evidence="3" id="KW-1185">Reference proteome</keyword>
<comment type="caution">
    <text evidence="2">The sequence shown here is derived from an EMBL/GenBank/DDBJ whole genome shotgun (WGS) entry which is preliminary data.</text>
</comment>
<dbReference type="Proteomes" id="UP000651668">
    <property type="component" value="Unassembled WGS sequence"/>
</dbReference>
<name>A0A916XFH7_9SPHI</name>
<reference evidence="2" key="1">
    <citation type="journal article" date="2014" name="Int. J. Syst. Evol. Microbiol.">
        <title>Complete genome sequence of Corynebacterium casei LMG S-19264T (=DSM 44701T), isolated from a smear-ripened cheese.</title>
        <authorList>
            <consortium name="US DOE Joint Genome Institute (JGI-PGF)"/>
            <person name="Walter F."/>
            <person name="Albersmeier A."/>
            <person name="Kalinowski J."/>
            <person name="Ruckert C."/>
        </authorList>
    </citation>
    <scope>NUCLEOTIDE SEQUENCE</scope>
    <source>
        <strain evidence="2">CGMCC 1.15343</strain>
    </source>
</reference>
<proteinExistence type="predicted"/>
<dbReference type="GO" id="GO:0016491">
    <property type="term" value="F:oxidoreductase activity"/>
    <property type="evidence" value="ECO:0007669"/>
    <property type="project" value="InterPro"/>
</dbReference>
<reference evidence="2" key="2">
    <citation type="submission" date="2020-09" db="EMBL/GenBank/DDBJ databases">
        <authorList>
            <person name="Sun Q."/>
            <person name="Zhou Y."/>
        </authorList>
    </citation>
    <scope>NUCLEOTIDE SEQUENCE</scope>
    <source>
        <strain evidence="2">CGMCC 1.15343</strain>
    </source>
</reference>
<dbReference type="InterPro" id="IPR005025">
    <property type="entry name" value="FMN_Rdtase-like_dom"/>
</dbReference>
<evidence type="ECO:0000313" key="2">
    <source>
        <dbReference type="EMBL" id="GGC68351.1"/>
    </source>
</evidence>
<dbReference type="Pfam" id="PF03358">
    <property type="entry name" value="FMN_red"/>
    <property type="match status" value="1"/>
</dbReference>
<dbReference type="PANTHER" id="PTHR30543:SF21">
    <property type="entry name" value="NAD(P)H-DEPENDENT FMN REDUCTASE LOT6"/>
    <property type="match status" value="1"/>
</dbReference>
<dbReference type="Gene3D" id="3.40.50.360">
    <property type="match status" value="1"/>
</dbReference>
<dbReference type="GO" id="GO:0005829">
    <property type="term" value="C:cytosol"/>
    <property type="evidence" value="ECO:0007669"/>
    <property type="project" value="TreeGrafter"/>
</dbReference>
<dbReference type="EMBL" id="BMIL01000007">
    <property type="protein sequence ID" value="GGC68351.1"/>
    <property type="molecule type" value="Genomic_DNA"/>
</dbReference>
<dbReference type="InterPro" id="IPR029039">
    <property type="entry name" value="Flavoprotein-like_sf"/>
</dbReference>
<dbReference type="SUPFAM" id="SSF52218">
    <property type="entry name" value="Flavoproteins"/>
    <property type="match status" value="1"/>
</dbReference>